<dbReference type="EMBL" id="CP069042">
    <property type="protein sequence ID" value="QRD06242.1"/>
    <property type="molecule type" value="Genomic_DNA"/>
</dbReference>
<protein>
    <recommendedName>
        <fullName evidence="3">LysM domain-containing protein</fullName>
    </recommendedName>
</protein>
<name>A0A7U2NQ14_PHANO</name>
<feature type="domain" description="LysM" evidence="3">
    <location>
        <begin position="129"/>
        <end position="175"/>
    </location>
</feature>
<dbReference type="InterPro" id="IPR018392">
    <property type="entry name" value="LysM"/>
</dbReference>
<dbReference type="CDD" id="cd00118">
    <property type="entry name" value="LysM"/>
    <property type="match status" value="1"/>
</dbReference>
<feature type="region of interest" description="Disordered" evidence="1">
    <location>
        <begin position="42"/>
        <end position="70"/>
    </location>
</feature>
<proteinExistence type="predicted"/>
<keyword evidence="2" id="KW-1133">Transmembrane helix</keyword>
<keyword evidence="2" id="KW-0812">Transmembrane</keyword>
<evidence type="ECO:0000313" key="5">
    <source>
        <dbReference type="Proteomes" id="UP000663193"/>
    </source>
</evidence>
<dbReference type="SMART" id="SM00257">
    <property type="entry name" value="LysM"/>
    <property type="match status" value="1"/>
</dbReference>
<dbReference type="AlphaFoldDB" id="A0A7U2NQ14"/>
<dbReference type="Pfam" id="PF01476">
    <property type="entry name" value="LysM"/>
    <property type="match status" value="1"/>
</dbReference>
<feature type="transmembrane region" description="Helical" evidence="2">
    <location>
        <begin position="88"/>
        <end position="106"/>
    </location>
</feature>
<dbReference type="Proteomes" id="UP000663193">
    <property type="component" value="Chromosome 20"/>
</dbReference>
<dbReference type="InterPro" id="IPR036779">
    <property type="entry name" value="LysM_dom_sf"/>
</dbReference>
<reference evidence="5" key="1">
    <citation type="journal article" date="2021" name="BMC Genomics">
        <title>Chromosome-level genome assembly and manually-curated proteome of model necrotroph Parastagonospora nodorum Sn15 reveals a genome-wide trove of candidate effector homologs, and redundancy of virulence-related functions within an accessory chromosome.</title>
        <authorList>
            <person name="Bertazzoni S."/>
            <person name="Jones D.A.B."/>
            <person name="Phan H.T."/>
            <person name="Tan K.-C."/>
            <person name="Hane J.K."/>
        </authorList>
    </citation>
    <scope>NUCLEOTIDE SEQUENCE [LARGE SCALE GENOMIC DNA]</scope>
    <source>
        <strain evidence="5">SN15 / ATCC MYA-4574 / FGSC 10173)</strain>
    </source>
</reference>
<dbReference type="Gene3D" id="3.10.350.10">
    <property type="entry name" value="LysM domain"/>
    <property type="match status" value="1"/>
</dbReference>
<evidence type="ECO:0000259" key="3">
    <source>
        <dbReference type="PROSITE" id="PS51782"/>
    </source>
</evidence>
<keyword evidence="2" id="KW-0472">Membrane</keyword>
<evidence type="ECO:0000256" key="1">
    <source>
        <dbReference type="SAM" id="MobiDB-lite"/>
    </source>
</evidence>
<organism evidence="4 5">
    <name type="scientific">Phaeosphaeria nodorum (strain SN15 / ATCC MYA-4574 / FGSC 10173)</name>
    <name type="common">Glume blotch fungus</name>
    <name type="synonym">Parastagonospora nodorum</name>
    <dbReference type="NCBI Taxonomy" id="321614"/>
    <lineage>
        <taxon>Eukaryota</taxon>
        <taxon>Fungi</taxon>
        <taxon>Dikarya</taxon>
        <taxon>Ascomycota</taxon>
        <taxon>Pezizomycotina</taxon>
        <taxon>Dothideomycetes</taxon>
        <taxon>Pleosporomycetidae</taxon>
        <taxon>Pleosporales</taxon>
        <taxon>Pleosporineae</taxon>
        <taxon>Phaeosphaeriaceae</taxon>
        <taxon>Parastagonospora</taxon>
    </lineage>
</organism>
<sequence length="177" mass="19990">MGRFTDMDDDEHRLPEGMQRIGYDADTQRYTFRDANGNLFESEPGSRYGELRPAGFETPQSTSYTPPEDIEERNHAVDRNHREAMRTMLPFALLIFVFLLLVFRGVNGSFGMRADHGTSQVLDCHEGGRHIRVEEGETCWAIAQSHSLGVEELLGLEGNEDVDCNRLRVGQAMCVPV</sequence>
<dbReference type="RefSeq" id="XP_001804981.1">
    <property type="nucleotide sequence ID" value="XM_001804929.1"/>
</dbReference>
<dbReference type="VEuPathDB" id="FungiDB:JI435_148040"/>
<dbReference type="KEGG" id="pno:SNOG_14804"/>
<evidence type="ECO:0000313" key="4">
    <source>
        <dbReference type="EMBL" id="QRD06242.1"/>
    </source>
</evidence>
<gene>
    <name evidence="4" type="ORF">JI435_148040</name>
</gene>
<accession>A0A7U2NQ14</accession>
<dbReference type="OMA" id="MSWFTEM"/>
<dbReference type="OrthoDB" id="2107166at2759"/>
<dbReference type="SUPFAM" id="SSF54106">
    <property type="entry name" value="LysM domain"/>
    <property type="match status" value="1"/>
</dbReference>
<dbReference type="PROSITE" id="PS51782">
    <property type="entry name" value="LYSM"/>
    <property type="match status" value="1"/>
</dbReference>
<evidence type="ECO:0000256" key="2">
    <source>
        <dbReference type="SAM" id="Phobius"/>
    </source>
</evidence>
<keyword evidence="5" id="KW-1185">Reference proteome</keyword>